<dbReference type="InterPro" id="IPR003661">
    <property type="entry name" value="HisK_dim/P_dom"/>
</dbReference>
<evidence type="ECO:0000259" key="23">
    <source>
        <dbReference type="PROSITE" id="PS50885"/>
    </source>
</evidence>
<dbReference type="GO" id="GO:0016036">
    <property type="term" value="P:cellular response to phosphate starvation"/>
    <property type="evidence" value="ECO:0007669"/>
    <property type="project" value="TreeGrafter"/>
</dbReference>
<dbReference type="InterPro" id="IPR050351">
    <property type="entry name" value="BphY/WalK/GraS-like"/>
</dbReference>
<dbReference type="SMART" id="SM00388">
    <property type="entry name" value="HisKA"/>
    <property type="match status" value="1"/>
</dbReference>
<dbReference type="CDD" id="cd00130">
    <property type="entry name" value="PAS"/>
    <property type="match status" value="1"/>
</dbReference>
<sequence>MLLKGVIWRAAASYFILLAVFWGLLELYKAQLLTFAGAFLTASLLSVVFAWLLYKRVINPLAVMSEVTQEMARGNFDQQIIIRYQDEIGELAANINNLAGQLKTVITDITTEKNRARAILDSMADGVIALDREGKVLLVNPAVEDIFAIENPADQVKNILGIIRNYELEQLLFHALKRNEPMVKVLKILTSEEPRVFRVHLTPLRSSDTKTEGIVAVLRDITDRRKLEQMRTEFVANVSHELRTPLTSISGFLETLLDGALEEPEIARRFLEHMSDETERLTRLINDLLNLSNIEDRQFVPNFQPVDMAELIHRVAPVYEPRAREKGLTLMVTLSPNLPPVIGDEDLLMQVLTNLIDNAIKYTPAKGKIEIKARASEQEMKVIVTDTGIGIPTESLARIFERFYRVDKARSREMGGTGLGLSIVKHIVERHGGSLEVTSTVGKGSIFAFILPVAGDLH</sequence>
<dbReference type="InterPro" id="IPR014310">
    <property type="entry name" value="Sig_transdc_His_kinase_PhoR"/>
</dbReference>
<dbReference type="PROSITE" id="PS50112">
    <property type="entry name" value="PAS"/>
    <property type="match status" value="1"/>
</dbReference>
<evidence type="ECO:0000313" key="25">
    <source>
        <dbReference type="Proteomes" id="UP000002217"/>
    </source>
</evidence>
<dbReference type="InterPro" id="IPR003660">
    <property type="entry name" value="HAMP_dom"/>
</dbReference>
<dbReference type="GO" id="GO:0000155">
    <property type="term" value="F:phosphorelay sensor kinase activity"/>
    <property type="evidence" value="ECO:0007669"/>
    <property type="project" value="InterPro"/>
</dbReference>
<dbReference type="PROSITE" id="PS50109">
    <property type="entry name" value="HIS_KIN"/>
    <property type="match status" value="1"/>
</dbReference>
<dbReference type="RefSeq" id="WP_015756679.1">
    <property type="nucleotide sequence ID" value="NC_013216.1"/>
</dbReference>
<name>C8W496_DESAS</name>
<protein>
    <recommendedName>
        <fullName evidence="5">Phosphate regulon sensor protein PhoR</fullName>
        <ecNumber evidence="4">2.7.13.3</ecNumber>
    </recommendedName>
</protein>
<evidence type="ECO:0000256" key="3">
    <source>
        <dbReference type="ARBA" id="ARBA00004314"/>
    </source>
</evidence>
<dbReference type="Pfam" id="PF02518">
    <property type="entry name" value="HATPase_c"/>
    <property type="match status" value="1"/>
</dbReference>
<dbReference type="Pfam" id="PF00989">
    <property type="entry name" value="PAS"/>
    <property type="match status" value="1"/>
</dbReference>
<dbReference type="InterPro" id="IPR004358">
    <property type="entry name" value="Sig_transdc_His_kin-like_C"/>
</dbReference>
<reference evidence="24 25" key="1">
    <citation type="journal article" date="2009" name="Stand. Genomic Sci.">
        <title>Complete genome sequence of Desulfotomaculum acetoxidans type strain (5575).</title>
        <authorList>
            <person name="Spring S."/>
            <person name="Lapidus A."/>
            <person name="Schroder M."/>
            <person name="Gleim D."/>
            <person name="Sims D."/>
            <person name="Meincke L."/>
            <person name="Glavina Del Rio T."/>
            <person name="Tice H."/>
            <person name="Copeland A."/>
            <person name="Cheng J.F."/>
            <person name="Lucas S."/>
            <person name="Chen F."/>
            <person name="Nolan M."/>
            <person name="Bruce D."/>
            <person name="Goodwin L."/>
            <person name="Pitluck S."/>
            <person name="Ivanova N."/>
            <person name="Mavromatis K."/>
            <person name="Mikhailova N."/>
            <person name="Pati A."/>
            <person name="Chen A."/>
            <person name="Palaniappan K."/>
            <person name="Land M."/>
            <person name="Hauser L."/>
            <person name="Chang Y.J."/>
            <person name="Jeffries C.D."/>
            <person name="Chain P."/>
            <person name="Saunders E."/>
            <person name="Brettin T."/>
            <person name="Detter J.C."/>
            <person name="Goker M."/>
            <person name="Bristow J."/>
            <person name="Eisen J.A."/>
            <person name="Markowitz V."/>
            <person name="Hugenholtz P."/>
            <person name="Kyrpides N.C."/>
            <person name="Klenk H.P."/>
            <person name="Han C."/>
        </authorList>
    </citation>
    <scope>NUCLEOTIDE SEQUENCE [LARGE SCALE GENOMIC DNA]</scope>
    <source>
        <strain evidence="25">ATCC 49208 / DSM 771 / VKM B-1644</strain>
    </source>
</reference>
<dbReference type="GO" id="GO:0005886">
    <property type="term" value="C:plasma membrane"/>
    <property type="evidence" value="ECO:0007669"/>
    <property type="project" value="UniProtKB-SubCell"/>
</dbReference>
<evidence type="ECO:0000256" key="6">
    <source>
        <dbReference type="ARBA" id="ARBA00022448"/>
    </source>
</evidence>
<dbReference type="SMART" id="SM00304">
    <property type="entry name" value="HAMP"/>
    <property type="match status" value="1"/>
</dbReference>
<evidence type="ECO:0000313" key="24">
    <source>
        <dbReference type="EMBL" id="ACV61964.1"/>
    </source>
</evidence>
<gene>
    <name evidence="24" type="ordered locus">Dtox_1078</name>
</gene>
<dbReference type="GO" id="GO:0045121">
    <property type="term" value="C:membrane raft"/>
    <property type="evidence" value="ECO:0007669"/>
    <property type="project" value="UniProtKB-SubCell"/>
</dbReference>
<proteinExistence type="predicted"/>
<evidence type="ECO:0000256" key="11">
    <source>
        <dbReference type="ARBA" id="ARBA00022692"/>
    </source>
</evidence>
<accession>C8W496</accession>
<dbReference type="Gene3D" id="6.10.340.10">
    <property type="match status" value="1"/>
</dbReference>
<dbReference type="SUPFAM" id="SSF47384">
    <property type="entry name" value="Homodimeric domain of signal transducing histidine kinase"/>
    <property type="match status" value="1"/>
</dbReference>
<feature type="domain" description="HAMP" evidence="23">
    <location>
        <begin position="55"/>
        <end position="107"/>
    </location>
</feature>
<dbReference type="CDD" id="cd00075">
    <property type="entry name" value="HATPase"/>
    <property type="match status" value="1"/>
</dbReference>
<keyword evidence="9" id="KW-0592">Phosphate transport</keyword>
<evidence type="ECO:0000259" key="21">
    <source>
        <dbReference type="PROSITE" id="PS50112"/>
    </source>
</evidence>
<comment type="subcellular location">
    <subcellularLocation>
        <location evidence="2">Cell membrane</location>
    </subcellularLocation>
    <subcellularLocation>
        <location evidence="3">Membrane raft</location>
        <topology evidence="3">Multi-pass membrane protein</topology>
    </subcellularLocation>
</comment>
<evidence type="ECO:0000256" key="5">
    <source>
        <dbReference type="ARBA" id="ARBA00019665"/>
    </source>
</evidence>
<evidence type="ECO:0000256" key="4">
    <source>
        <dbReference type="ARBA" id="ARBA00012438"/>
    </source>
</evidence>
<dbReference type="Gene3D" id="3.30.450.20">
    <property type="entry name" value="PAS domain"/>
    <property type="match status" value="1"/>
</dbReference>
<keyword evidence="15 19" id="KW-1133">Transmembrane helix</keyword>
<evidence type="ECO:0000256" key="7">
    <source>
        <dbReference type="ARBA" id="ARBA00022475"/>
    </source>
</evidence>
<evidence type="ECO:0000256" key="8">
    <source>
        <dbReference type="ARBA" id="ARBA00022553"/>
    </source>
</evidence>
<keyword evidence="16" id="KW-0902">Two-component regulatory system</keyword>
<dbReference type="CDD" id="cd06225">
    <property type="entry name" value="HAMP"/>
    <property type="match status" value="1"/>
</dbReference>
<keyword evidence="7" id="KW-1003">Cell membrane</keyword>
<dbReference type="PANTHER" id="PTHR45453">
    <property type="entry name" value="PHOSPHATE REGULON SENSOR PROTEIN PHOR"/>
    <property type="match status" value="1"/>
</dbReference>
<feature type="domain" description="PAC" evidence="22">
    <location>
        <begin position="179"/>
        <end position="233"/>
    </location>
</feature>
<evidence type="ECO:0000256" key="19">
    <source>
        <dbReference type="SAM" id="Phobius"/>
    </source>
</evidence>
<dbReference type="AlphaFoldDB" id="C8W496"/>
<dbReference type="KEGG" id="dae:Dtox_1078"/>
<keyword evidence="14" id="KW-0067">ATP-binding</keyword>
<dbReference type="PROSITE" id="PS50885">
    <property type="entry name" value="HAMP"/>
    <property type="match status" value="1"/>
</dbReference>
<dbReference type="EC" id="2.7.13.3" evidence="4"/>
<dbReference type="SMART" id="SM00091">
    <property type="entry name" value="PAS"/>
    <property type="match status" value="1"/>
</dbReference>
<dbReference type="InterPro" id="IPR005467">
    <property type="entry name" value="His_kinase_dom"/>
</dbReference>
<keyword evidence="13 24" id="KW-0418">Kinase</keyword>
<dbReference type="SMART" id="SM00387">
    <property type="entry name" value="HATPase_c"/>
    <property type="match status" value="1"/>
</dbReference>
<dbReference type="Proteomes" id="UP000002217">
    <property type="component" value="Chromosome"/>
</dbReference>
<keyword evidence="10 24" id="KW-0808">Transferase</keyword>
<dbReference type="GO" id="GO:0006817">
    <property type="term" value="P:phosphate ion transport"/>
    <property type="evidence" value="ECO:0007669"/>
    <property type="project" value="UniProtKB-KW"/>
</dbReference>
<evidence type="ECO:0000256" key="18">
    <source>
        <dbReference type="ARBA" id="ARBA00025207"/>
    </source>
</evidence>
<dbReference type="Pfam" id="PF00512">
    <property type="entry name" value="HisKA"/>
    <property type="match status" value="1"/>
</dbReference>
<dbReference type="InterPro" id="IPR000014">
    <property type="entry name" value="PAS"/>
</dbReference>
<dbReference type="Gene3D" id="1.10.287.130">
    <property type="match status" value="1"/>
</dbReference>
<dbReference type="SUPFAM" id="SSF55874">
    <property type="entry name" value="ATPase domain of HSP90 chaperone/DNA topoisomerase II/histidine kinase"/>
    <property type="match status" value="1"/>
</dbReference>
<dbReference type="eggNOG" id="COG5002">
    <property type="taxonomic scope" value="Bacteria"/>
</dbReference>
<dbReference type="Gene3D" id="3.30.565.10">
    <property type="entry name" value="Histidine kinase-like ATPase, C-terminal domain"/>
    <property type="match status" value="1"/>
</dbReference>
<dbReference type="GO" id="GO:0006355">
    <property type="term" value="P:regulation of DNA-templated transcription"/>
    <property type="evidence" value="ECO:0007669"/>
    <property type="project" value="InterPro"/>
</dbReference>
<dbReference type="GO" id="GO:0005524">
    <property type="term" value="F:ATP binding"/>
    <property type="evidence" value="ECO:0007669"/>
    <property type="project" value="UniProtKB-KW"/>
</dbReference>
<evidence type="ECO:0000256" key="14">
    <source>
        <dbReference type="ARBA" id="ARBA00022840"/>
    </source>
</evidence>
<evidence type="ECO:0000256" key="12">
    <source>
        <dbReference type="ARBA" id="ARBA00022741"/>
    </source>
</evidence>
<comment type="function">
    <text evidence="18">Member of the two-component regulatory system PhoR/PhoB involved in the phosphate regulon genes expression. PhoR may function as a membrane-associated protein kinase that phosphorylates PhoB in response to environmental signals.</text>
</comment>
<dbReference type="InterPro" id="IPR036097">
    <property type="entry name" value="HisK_dim/P_sf"/>
</dbReference>
<evidence type="ECO:0000256" key="17">
    <source>
        <dbReference type="ARBA" id="ARBA00023136"/>
    </source>
</evidence>
<evidence type="ECO:0000256" key="13">
    <source>
        <dbReference type="ARBA" id="ARBA00022777"/>
    </source>
</evidence>
<feature type="transmembrane region" description="Helical" evidence="19">
    <location>
        <begin position="6"/>
        <end position="25"/>
    </location>
</feature>
<dbReference type="FunFam" id="1.10.287.130:FF:000001">
    <property type="entry name" value="Two-component sensor histidine kinase"/>
    <property type="match status" value="1"/>
</dbReference>
<dbReference type="NCBIfam" id="TIGR00229">
    <property type="entry name" value="sensory_box"/>
    <property type="match status" value="1"/>
</dbReference>
<evidence type="ECO:0000256" key="10">
    <source>
        <dbReference type="ARBA" id="ARBA00022679"/>
    </source>
</evidence>
<evidence type="ECO:0000256" key="15">
    <source>
        <dbReference type="ARBA" id="ARBA00022989"/>
    </source>
</evidence>
<dbReference type="FunFam" id="3.30.565.10:FF:000023">
    <property type="entry name" value="PAS domain-containing sensor histidine kinase"/>
    <property type="match status" value="1"/>
</dbReference>
<dbReference type="NCBIfam" id="NF046044">
    <property type="entry name" value="PnpS"/>
    <property type="match status" value="1"/>
</dbReference>
<dbReference type="InterPro" id="IPR036890">
    <property type="entry name" value="HATPase_C_sf"/>
</dbReference>
<dbReference type="HOGENOM" id="CLU_000445_89_2_9"/>
<dbReference type="Pfam" id="PF00672">
    <property type="entry name" value="HAMP"/>
    <property type="match status" value="1"/>
</dbReference>
<keyword evidence="12" id="KW-0547">Nucleotide-binding</keyword>
<keyword evidence="11 19" id="KW-0812">Transmembrane</keyword>
<feature type="domain" description="PAS" evidence="21">
    <location>
        <begin position="112"/>
        <end position="150"/>
    </location>
</feature>
<comment type="catalytic activity">
    <reaction evidence="1">
        <text>ATP + protein L-histidine = ADP + protein N-phospho-L-histidine.</text>
        <dbReference type="EC" id="2.7.13.3"/>
    </reaction>
</comment>
<evidence type="ECO:0000259" key="22">
    <source>
        <dbReference type="PROSITE" id="PS50113"/>
    </source>
</evidence>
<dbReference type="NCBIfam" id="TIGR02966">
    <property type="entry name" value="phoR_proteo"/>
    <property type="match status" value="1"/>
</dbReference>
<dbReference type="SUPFAM" id="SSF158472">
    <property type="entry name" value="HAMP domain-like"/>
    <property type="match status" value="1"/>
</dbReference>
<organism evidence="24 25">
    <name type="scientific">Desulfofarcimen acetoxidans (strain ATCC 49208 / DSM 771 / KCTC 5769 / VKM B-1644 / 5575)</name>
    <name type="common">Desulfotomaculum acetoxidans</name>
    <dbReference type="NCBI Taxonomy" id="485916"/>
    <lineage>
        <taxon>Bacteria</taxon>
        <taxon>Bacillati</taxon>
        <taxon>Bacillota</taxon>
        <taxon>Clostridia</taxon>
        <taxon>Eubacteriales</taxon>
        <taxon>Peptococcaceae</taxon>
        <taxon>Desulfofarcimen</taxon>
    </lineage>
</organism>
<dbReference type="PANTHER" id="PTHR45453:SF1">
    <property type="entry name" value="PHOSPHATE REGULON SENSOR PROTEIN PHOR"/>
    <property type="match status" value="1"/>
</dbReference>
<evidence type="ECO:0000256" key="9">
    <source>
        <dbReference type="ARBA" id="ARBA00022592"/>
    </source>
</evidence>
<dbReference type="PRINTS" id="PR00344">
    <property type="entry name" value="BCTRLSENSOR"/>
</dbReference>
<feature type="transmembrane region" description="Helical" evidence="19">
    <location>
        <begin position="32"/>
        <end position="54"/>
    </location>
</feature>
<keyword evidence="25" id="KW-1185">Reference proteome</keyword>
<dbReference type="CDD" id="cd00082">
    <property type="entry name" value="HisKA"/>
    <property type="match status" value="1"/>
</dbReference>
<dbReference type="GO" id="GO:0004721">
    <property type="term" value="F:phosphoprotein phosphatase activity"/>
    <property type="evidence" value="ECO:0007669"/>
    <property type="project" value="TreeGrafter"/>
</dbReference>
<evidence type="ECO:0000256" key="1">
    <source>
        <dbReference type="ARBA" id="ARBA00000085"/>
    </source>
</evidence>
<dbReference type="InterPro" id="IPR035965">
    <property type="entry name" value="PAS-like_dom_sf"/>
</dbReference>
<keyword evidence="6" id="KW-0813">Transport</keyword>
<dbReference type="EMBL" id="CP001720">
    <property type="protein sequence ID" value="ACV61964.1"/>
    <property type="molecule type" value="Genomic_DNA"/>
</dbReference>
<dbReference type="InterPro" id="IPR000700">
    <property type="entry name" value="PAS-assoc_C"/>
</dbReference>
<evidence type="ECO:0000256" key="16">
    <source>
        <dbReference type="ARBA" id="ARBA00023012"/>
    </source>
</evidence>
<dbReference type="STRING" id="485916.Dtox_1078"/>
<dbReference type="SUPFAM" id="SSF55785">
    <property type="entry name" value="PYP-like sensor domain (PAS domain)"/>
    <property type="match status" value="1"/>
</dbReference>
<dbReference type="InterPro" id="IPR013767">
    <property type="entry name" value="PAS_fold"/>
</dbReference>
<feature type="domain" description="Histidine kinase" evidence="20">
    <location>
        <begin position="237"/>
        <end position="455"/>
    </location>
</feature>
<keyword evidence="17 19" id="KW-0472">Membrane</keyword>
<keyword evidence="8" id="KW-0597">Phosphoprotein</keyword>
<evidence type="ECO:0000256" key="2">
    <source>
        <dbReference type="ARBA" id="ARBA00004236"/>
    </source>
</evidence>
<dbReference type="PROSITE" id="PS50113">
    <property type="entry name" value="PAC"/>
    <property type="match status" value="1"/>
</dbReference>
<evidence type="ECO:0000259" key="20">
    <source>
        <dbReference type="PROSITE" id="PS50109"/>
    </source>
</evidence>
<dbReference type="InterPro" id="IPR003594">
    <property type="entry name" value="HATPase_dom"/>
</dbReference>